<keyword evidence="4" id="KW-1185">Reference proteome</keyword>
<feature type="transmembrane region" description="Helical" evidence="1">
    <location>
        <begin position="62"/>
        <end position="81"/>
    </location>
</feature>
<feature type="domain" description="Phosphatidic acid phosphatase type 2/haloperoxidase" evidence="2">
    <location>
        <begin position="62"/>
        <end position="177"/>
    </location>
</feature>
<dbReference type="Pfam" id="PF01569">
    <property type="entry name" value="PAP2"/>
    <property type="match status" value="1"/>
</dbReference>
<proteinExistence type="predicted"/>
<keyword evidence="1" id="KW-1133">Transmembrane helix</keyword>
<organism evidence="3 4">
    <name type="scientific">Lachnospira pectinoschiza</name>
    <dbReference type="NCBI Taxonomy" id="28052"/>
    <lineage>
        <taxon>Bacteria</taxon>
        <taxon>Bacillati</taxon>
        <taxon>Bacillota</taxon>
        <taxon>Clostridia</taxon>
        <taxon>Lachnospirales</taxon>
        <taxon>Lachnospiraceae</taxon>
        <taxon>Lachnospira</taxon>
    </lineage>
</organism>
<dbReference type="PANTHER" id="PTHR14969:SF13">
    <property type="entry name" value="AT30094P"/>
    <property type="match status" value="1"/>
</dbReference>
<evidence type="ECO:0000259" key="2">
    <source>
        <dbReference type="SMART" id="SM00014"/>
    </source>
</evidence>
<evidence type="ECO:0000256" key="1">
    <source>
        <dbReference type="SAM" id="Phobius"/>
    </source>
</evidence>
<dbReference type="Proteomes" id="UP000187651">
    <property type="component" value="Unassembled WGS sequence"/>
</dbReference>
<keyword evidence="1" id="KW-0812">Transmembrane</keyword>
<sequence length="210" mass="23751">MDQFFNSLNAGEIPILKWFATLHNPITDPIMFVITKLGDKGIIWILLGLLMLFVLPKKYRKVGLTVAVALIFSVIMCNGVMKNVSHRVRPFNFDSSLFETQIFNVFASIDDWSFPSGHTSASFAAAIAIILWRKREGICAICLAVLIAFSRLYLTVHYPTDVLVSLVLGSLYGLLAYLLVKWALKKFDRLRAVFCDGESYKYLFVKKEAN</sequence>
<feature type="transmembrane region" description="Helical" evidence="1">
    <location>
        <begin position="112"/>
        <end position="131"/>
    </location>
</feature>
<dbReference type="InterPro" id="IPR000326">
    <property type="entry name" value="PAP2/HPO"/>
</dbReference>
<keyword evidence="1" id="KW-0472">Membrane</keyword>
<reference evidence="4" key="1">
    <citation type="submission" date="2016-10" db="EMBL/GenBank/DDBJ databases">
        <authorList>
            <person name="Varghese N."/>
            <person name="Submissions S."/>
        </authorList>
    </citation>
    <scope>NUCLEOTIDE SEQUENCE [LARGE SCALE GENOMIC DNA]</scope>
    <source>
        <strain evidence="4">M83</strain>
    </source>
</reference>
<feature type="transmembrane region" description="Helical" evidence="1">
    <location>
        <begin position="37"/>
        <end position="55"/>
    </location>
</feature>
<dbReference type="SMART" id="SM00014">
    <property type="entry name" value="acidPPc"/>
    <property type="match status" value="1"/>
</dbReference>
<evidence type="ECO:0000313" key="4">
    <source>
        <dbReference type="Proteomes" id="UP000187651"/>
    </source>
</evidence>
<feature type="transmembrane region" description="Helical" evidence="1">
    <location>
        <begin position="138"/>
        <end position="156"/>
    </location>
</feature>
<dbReference type="AlphaFoldDB" id="A0A1G9YE67"/>
<gene>
    <name evidence="3" type="ORF">SAMN05216544_1803</name>
</gene>
<dbReference type="PANTHER" id="PTHR14969">
    <property type="entry name" value="SPHINGOSINE-1-PHOSPHATE PHOSPHOHYDROLASE"/>
    <property type="match status" value="1"/>
</dbReference>
<dbReference type="OrthoDB" id="9789113at2"/>
<dbReference type="InterPro" id="IPR036938">
    <property type="entry name" value="PAP2/HPO_sf"/>
</dbReference>
<name>A0A1G9YE67_9FIRM</name>
<evidence type="ECO:0000313" key="3">
    <source>
        <dbReference type="EMBL" id="SDN07327.1"/>
    </source>
</evidence>
<dbReference type="Gene3D" id="1.20.144.10">
    <property type="entry name" value="Phosphatidic acid phosphatase type 2/haloperoxidase"/>
    <property type="match status" value="1"/>
</dbReference>
<accession>A0A1G9YE67</accession>
<feature type="transmembrane region" description="Helical" evidence="1">
    <location>
        <begin position="162"/>
        <end position="180"/>
    </location>
</feature>
<dbReference type="EMBL" id="FNHZ01000005">
    <property type="protein sequence ID" value="SDN07327.1"/>
    <property type="molecule type" value="Genomic_DNA"/>
</dbReference>
<dbReference type="RefSeq" id="WP_074521850.1">
    <property type="nucleotide sequence ID" value="NZ_FNHZ01000005.1"/>
</dbReference>
<dbReference type="SUPFAM" id="SSF48317">
    <property type="entry name" value="Acid phosphatase/Vanadium-dependent haloperoxidase"/>
    <property type="match status" value="1"/>
</dbReference>
<protein>
    <submittedName>
        <fullName evidence="3">Undecaprenyl-diphosphatase</fullName>
    </submittedName>
</protein>